<keyword evidence="2" id="KW-1185">Reference proteome</keyword>
<accession>A0A518I8X8</accession>
<reference evidence="1 2" key="1">
    <citation type="submission" date="2019-03" db="EMBL/GenBank/DDBJ databases">
        <title>Deep-cultivation of Planctomycetes and their phenomic and genomic characterization uncovers novel biology.</title>
        <authorList>
            <person name="Wiegand S."/>
            <person name="Jogler M."/>
            <person name="Boedeker C."/>
            <person name="Pinto D."/>
            <person name="Vollmers J."/>
            <person name="Rivas-Marin E."/>
            <person name="Kohn T."/>
            <person name="Peeters S.H."/>
            <person name="Heuer A."/>
            <person name="Rast P."/>
            <person name="Oberbeckmann S."/>
            <person name="Bunk B."/>
            <person name="Jeske O."/>
            <person name="Meyerdierks A."/>
            <person name="Storesund J.E."/>
            <person name="Kallscheuer N."/>
            <person name="Luecker S."/>
            <person name="Lage O.M."/>
            <person name="Pohl T."/>
            <person name="Merkel B.J."/>
            <person name="Hornburger P."/>
            <person name="Mueller R.-W."/>
            <person name="Bruemmer F."/>
            <person name="Labrenz M."/>
            <person name="Spormann A.M."/>
            <person name="Op den Camp H."/>
            <person name="Overmann J."/>
            <person name="Amann R."/>
            <person name="Jetten M.S.M."/>
            <person name="Mascher T."/>
            <person name="Medema M.H."/>
            <person name="Devos D.P."/>
            <person name="Kaster A.-K."/>
            <person name="Ovreas L."/>
            <person name="Rohde M."/>
            <person name="Galperin M.Y."/>
            <person name="Jogler C."/>
        </authorList>
    </citation>
    <scope>NUCLEOTIDE SEQUENCE [LARGE SCALE GENOMIC DNA]</scope>
    <source>
        <strain evidence="1 2">Enr17</strain>
    </source>
</reference>
<organism evidence="1 2">
    <name type="scientific">Gimesia fumaroli</name>
    <dbReference type="NCBI Taxonomy" id="2527976"/>
    <lineage>
        <taxon>Bacteria</taxon>
        <taxon>Pseudomonadati</taxon>
        <taxon>Planctomycetota</taxon>
        <taxon>Planctomycetia</taxon>
        <taxon>Planctomycetales</taxon>
        <taxon>Planctomycetaceae</taxon>
        <taxon>Gimesia</taxon>
    </lineage>
</organism>
<name>A0A518I8X8_9PLAN</name>
<proteinExistence type="predicted"/>
<protein>
    <submittedName>
        <fullName evidence="1">Uncharacterized protein</fullName>
    </submittedName>
</protein>
<sequence length="57" mass="6179">MHDGILAMSSCRGGSGLAARAAPLVAWYQSELPNAVNTVVAFRLRSSDRYLRPSWGD</sequence>
<dbReference type="KEGG" id="gfm:Enr17x_15700"/>
<evidence type="ECO:0000313" key="1">
    <source>
        <dbReference type="EMBL" id="QDV49550.1"/>
    </source>
</evidence>
<gene>
    <name evidence="1" type="ORF">Enr17x_15700</name>
</gene>
<evidence type="ECO:0000313" key="2">
    <source>
        <dbReference type="Proteomes" id="UP000318313"/>
    </source>
</evidence>
<dbReference type="EMBL" id="CP037452">
    <property type="protein sequence ID" value="QDV49550.1"/>
    <property type="molecule type" value="Genomic_DNA"/>
</dbReference>
<dbReference type="Proteomes" id="UP000318313">
    <property type="component" value="Chromosome"/>
</dbReference>
<dbReference type="AlphaFoldDB" id="A0A518I8X8"/>